<gene>
    <name evidence="5 6" type="primary">rpmF</name>
    <name evidence="6" type="ORF">SERIO_v1c07590</name>
</gene>
<dbReference type="PANTHER" id="PTHR35534">
    <property type="entry name" value="50S RIBOSOMAL PROTEIN L32"/>
    <property type="match status" value="1"/>
</dbReference>
<sequence length="58" mass="6684">MAVPFRKTSKQAKRKRRTHFKLALATLTTCSNCGATIKPHRVCRECGYYKNKEIVKVD</sequence>
<dbReference type="AlphaFoldDB" id="A0A0H3XKA3"/>
<protein>
    <recommendedName>
        <fullName evidence="4 5">Large ribosomal subunit protein bL32</fullName>
    </recommendedName>
</protein>
<reference evidence="7" key="2">
    <citation type="submission" date="2015-06" db="EMBL/GenBank/DDBJ databases">
        <title>Complete genome sequence of Spiroplasma eriocheiris TDA-040725-5 (DSM 21848).</title>
        <authorList>
            <person name="Lo W.-S."/>
            <person name="Kuo C.-H."/>
        </authorList>
    </citation>
    <scope>NUCLEOTIDE SEQUENCE [LARGE SCALE GENOMIC DNA]</scope>
    <source>
        <strain evidence="7">TDA-040725-5</strain>
    </source>
</reference>
<keyword evidence="3 5" id="KW-0687">Ribonucleoprotein</keyword>
<dbReference type="RefSeq" id="WP_025317487.1">
    <property type="nucleotide sequence ID" value="NZ_CP011856.1"/>
</dbReference>
<dbReference type="HAMAP" id="MF_00340">
    <property type="entry name" value="Ribosomal_bL32"/>
    <property type="match status" value="1"/>
</dbReference>
<comment type="similarity">
    <text evidence="1 5">Belongs to the bacterial ribosomal protein bL32 family.</text>
</comment>
<dbReference type="Proteomes" id="UP000035661">
    <property type="component" value="Chromosome"/>
</dbReference>
<dbReference type="STRING" id="315358.SERIO_v1c07590"/>
<dbReference type="InterPro" id="IPR002677">
    <property type="entry name" value="Ribosomal_bL32"/>
</dbReference>
<dbReference type="EMBL" id="CP011856">
    <property type="protein sequence ID" value="AKM54321.1"/>
    <property type="molecule type" value="Genomic_DNA"/>
</dbReference>
<keyword evidence="7" id="KW-1185">Reference proteome</keyword>
<evidence type="ECO:0000256" key="5">
    <source>
        <dbReference type="HAMAP-Rule" id="MF_00340"/>
    </source>
</evidence>
<dbReference type="KEGG" id="seri:SERIO_v1c07590"/>
<evidence type="ECO:0000313" key="6">
    <source>
        <dbReference type="EMBL" id="AKM54321.1"/>
    </source>
</evidence>
<dbReference type="NCBIfam" id="TIGR01031">
    <property type="entry name" value="rpmF_bact"/>
    <property type="match status" value="1"/>
</dbReference>
<dbReference type="GO" id="GO:0006412">
    <property type="term" value="P:translation"/>
    <property type="evidence" value="ECO:0007669"/>
    <property type="project" value="UniProtKB-UniRule"/>
</dbReference>
<evidence type="ECO:0000256" key="1">
    <source>
        <dbReference type="ARBA" id="ARBA00008560"/>
    </source>
</evidence>
<dbReference type="SUPFAM" id="SSF57829">
    <property type="entry name" value="Zn-binding ribosomal proteins"/>
    <property type="match status" value="1"/>
</dbReference>
<dbReference type="GO" id="GO:0015934">
    <property type="term" value="C:large ribosomal subunit"/>
    <property type="evidence" value="ECO:0007669"/>
    <property type="project" value="InterPro"/>
</dbReference>
<proteinExistence type="inferred from homology"/>
<accession>A0A0H3XKA3</accession>
<name>A0A0H3XKA3_9MOLU</name>
<dbReference type="PANTHER" id="PTHR35534:SF2">
    <property type="entry name" value="LARGE RIBOSOMAL SUBUNIT PROTEIN BL32"/>
    <property type="match status" value="1"/>
</dbReference>
<dbReference type="PATRIC" id="fig|743698.3.peg.762"/>
<evidence type="ECO:0000256" key="4">
    <source>
        <dbReference type="ARBA" id="ARBA00035178"/>
    </source>
</evidence>
<evidence type="ECO:0000256" key="2">
    <source>
        <dbReference type="ARBA" id="ARBA00022980"/>
    </source>
</evidence>
<dbReference type="Pfam" id="PF01783">
    <property type="entry name" value="Ribosomal_L32p"/>
    <property type="match status" value="1"/>
</dbReference>
<evidence type="ECO:0000313" key="7">
    <source>
        <dbReference type="Proteomes" id="UP000035661"/>
    </source>
</evidence>
<dbReference type="InterPro" id="IPR011332">
    <property type="entry name" value="Ribosomal_zn-bd"/>
</dbReference>
<dbReference type="GO" id="GO:0003735">
    <property type="term" value="F:structural constituent of ribosome"/>
    <property type="evidence" value="ECO:0007669"/>
    <property type="project" value="InterPro"/>
</dbReference>
<keyword evidence="2 5" id="KW-0689">Ribosomal protein</keyword>
<evidence type="ECO:0000256" key="3">
    <source>
        <dbReference type="ARBA" id="ARBA00023274"/>
    </source>
</evidence>
<dbReference type="InterPro" id="IPR044957">
    <property type="entry name" value="Ribosomal_bL32_bact"/>
</dbReference>
<organism evidence="6 7">
    <name type="scientific">Spiroplasma eriocheiris</name>
    <dbReference type="NCBI Taxonomy" id="315358"/>
    <lineage>
        <taxon>Bacteria</taxon>
        <taxon>Bacillati</taxon>
        <taxon>Mycoplasmatota</taxon>
        <taxon>Mollicutes</taxon>
        <taxon>Entomoplasmatales</taxon>
        <taxon>Spiroplasmataceae</taxon>
        <taxon>Spiroplasma</taxon>
    </lineage>
</organism>
<reference evidence="6 7" key="1">
    <citation type="journal article" date="2015" name="Genome Biol. Evol.">
        <title>Found and Lost: The Fates of Horizontally Acquired Genes in Arthropod-Symbiotic Spiroplasma.</title>
        <authorList>
            <person name="Lo W.S."/>
            <person name="Gasparich G.E."/>
            <person name="Kuo C.H."/>
        </authorList>
    </citation>
    <scope>NUCLEOTIDE SEQUENCE [LARGE SCALE GENOMIC DNA]</scope>
    <source>
        <strain evidence="7">TDA-040725-5</strain>
    </source>
</reference>